<evidence type="ECO:0000256" key="7">
    <source>
        <dbReference type="ARBA" id="ARBA00023242"/>
    </source>
</evidence>
<evidence type="ECO:0000256" key="4">
    <source>
        <dbReference type="ARBA" id="ARBA00022490"/>
    </source>
</evidence>
<dbReference type="GO" id="GO:0006606">
    <property type="term" value="P:protein import into nucleus"/>
    <property type="evidence" value="ECO:0007669"/>
    <property type="project" value="InterPro"/>
</dbReference>
<feature type="domain" description="IPO4/5-like TPR repeats" evidence="10">
    <location>
        <begin position="112"/>
        <end position="263"/>
    </location>
</feature>
<feature type="region of interest" description="Disordered" evidence="8">
    <location>
        <begin position="280"/>
        <end position="312"/>
    </location>
</feature>
<dbReference type="Pfam" id="PF25780">
    <property type="entry name" value="TPR_IPO5"/>
    <property type="match status" value="1"/>
</dbReference>
<accession>R7SN21</accession>
<evidence type="ECO:0000256" key="2">
    <source>
        <dbReference type="ARBA" id="ARBA00004496"/>
    </source>
</evidence>
<keyword evidence="7" id="KW-0539">Nucleus</keyword>
<dbReference type="KEGG" id="dsq:DICSQDRAFT_69723"/>
<name>R7SN21_DICSQ</name>
<dbReference type="SUPFAM" id="SSF48371">
    <property type="entry name" value="ARM repeat"/>
    <property type="match status" value="1"/>
</dbReference>
<dbReference type="PANTHER" id="PTHR10527">
    <property type="entry name" value="IMPORTIN BETA"/>
    <property type="match status" value="1"/>
</dbReference>
<dbReference type="InterPro" id="IPR041653">
    <property type="entry name" value="Importin_rep_4"/>
</dbReference>
<dbReference type="InterPro" id="IPR011989">
    <property type="entry name" value="ARM-like"/>
</dbReference>
<dbReference type="OrthoDB" id="543373at2759"/>
<evidence type="ECO:0000256" key="8">
    <source>
        <dbReference type="SAM" id="MobiDB-lite"/>
    </source>
</evidence>
<evidence type="ECO:0000313" key="11">
    <source>
        <dbReference type="EMBL" id="EJF57293.1"/>
    </source>
</evidence>
<dbReference type="InterPro" id="IPR040122">
    <property type="entry name" value="Importin_beta"/>
</dbReference>
<dbReference type="Pfam" id="PF18808">
    <property type="entry name" value="Importin_rep_4"/>
    <property type="match status" value="1"/>
</dbReference>
<dbReference type="GeneID" id="18843666"/>
<dbReference type="OMA" id="PKRFVQE"/>
<dbReference type="Proteomes" id="UP000053319">
    <property type="component" value="Unassembled WGS sequence"/>
</dbReference>
<evidence type="ECO:0000259" key="9">
    <source>
        <dbReference type="Pfam" id="PF25574"/>
    </source>
</evidence>
<proteinExistence type="predicted"/>
<dbReference type="GO" id="GO:0005737">
    <property type="term" value="C:cytoplasm"/>
    <property type="evidence" value="ECO:0007669"/>
    <property type="project" value="UniProtKB-SubCell"/>
</dbReference>
<sequence length="917" mass="100309">MADVAVPPDVVAEVTQILSNLVLGDNQIRSSAEQVVEERLASTPELYLLAIAQFATSADTELMRSFSLVLLRRLLFRPSTTHRVPLYDHLGPQAIETLHRILLHSLLHEPAPVVRRKTVDTVTDLSNNASKRGYPWNALRSQVFAMADSPDVLTREAAFRVFAGCPNLLVDLPTDATVALLQRGLQDAQSTEVRLAALRASAAFLTSSDLAQQAQALALMYPMLNTLPSVPRAQQPPFLSVLTDLAASNPHLFRPHIPALLTFLPSLLLPVVDAGPTPTVARPNPGTFAFPPVTSAGKGENGEERENGEDDEVRKGALEFMTTLSEAKPSMLKGVEAWVNIVVRGCLEGMGEIPEDDTEAWLDADPAEDPTEDSYPHTYEHSLDRVACALGGAAVLPQAFSFIPAMLASHDWRLRHAGLMAIASIAEGTSKVMQNELGKVIDLVVPMFGDAHPRVRYAACQCIGQLCTDLEEVVQEKFHQQIFAALIPALEAPEARVHAHAAAALINFCEGVERETLIPYLDSIVERLLKLLNPAATDAARQPKRYVQEQVITTLAMVADASEATFAKHYATIMPLLLNVMQNANGAEYRKLRVKAMECAGLIAIAVGRDIFRPDSRTFVELLMRIQNSPVDPNDTMLSHFLIATWAKVCQALGEEFEPYLPVVMPPLLRVASSKADISIYGTDDDEEREERDGWESISMDGRQVGVKTSALEDKCQAFETLLIHASTLNARFGPYVSQTLELALPGLRFYIHDGVQEACAMLIPVLFSCGKNSGTLTQQMVAATFSQLINCIGHETDSSFLASLFKCVLDTMLVIGGPAALAPEFHSGLLEATKRQLQSLADRRKARAGRPSHELREDKEDLMLIEEMEDFALEDMAKVLRTLDADHPLLIAVSSVRELGLHLSEWESEDEGGVAG</sequence>
<dbReference type="InterPro" id="IPR016024">
    <property type="entry name" value="ARM-type_fold"/>
</dbReference>
<keyword evidence="5" id="KW-0677">Repeat</keyword>
<keyword evidence="4" id="KW-0963">Cytoplasm</keyword>
<dbReference type="InterPro" id="IPR057672">
    <property type="entry name" value="TPR_IPO4/5"/>
</dbReference>
<organism evidence="11 12">
    <name type="scientific">Dichomitus squalens (strain LYAD-421)</name>
    <name type="common">Western red white-rot fungus</name>
    <dbReference type="NCBI Taxonomy" id="732165"/>
    <lineage>
        <taxon>Eukaryota</taxon>
        <taxon>Fungi</taxon>
        <taxon>Dikarya</taxon>
        <taxon>Basidiomycota</taxon>
        <taxon>Agaricomycotina</taxon>
        <taxon>Agaricomycetes</taxon>
        <taxon>Polyporales</taxon>
        <taxon>Polyporaceae</taxon>
        <taxon>Dichomitus</taxon>
    </lineage>
</organism>
<dbReference type="InterPro" id="IPR058584">
    <property type="entry name" value="IMB1_TNPO1-like_TPR"/>
</dbReference>
<dbReference type="HOGENOM" id="CLU_003794_0_2_1"/>
<evidence type="ECO:0000313" key="12">
    <source>
        <dbReference type="Proteomes" id="UP000053319"/>
    </source>
</evidence>
<gene>
    <name evidence="11" type="ORF">DICSQDRAFT_69723</name>
</gene>
<dbReference type="GO" id="GO:0005634">
    <property type="term" value="C:nucleus"/>
    <property type="evidence" value="ECO:0007669"/>
    <property type="project" value="UniProtKB-SubCell"/>
</dbReference>
<feature type="domain" description="Importin subunit beta-1/Transportin-1-like TPR repeats" evidence="9">
    <location>
        <begin position="516"/>
        <end position="674"/>
    </location>
</feature>
<dbReference type="Pfam" id="PF13513">
    <property type="entry name" value="HEAT_EZ"/>
    <property type="match status" value="1"/>
</dbReference>
<evidence type="ECO:0000259" key="10">
    <source>
        <dbReference type="Pfam" id="PF25780"/>
    </source>
</evidence>
<reference evidence="11 12" key="1">
    <citation type="journal article" date="2012" name="Science">
        <title>The Paleozoic origin of enzymatic lignin decomposition reconstructed from 31 fungal genomes.</title>
        <authorList>
            <person name="Floudas D."/>
            <person name="Binder M."/>
            <person name="Riley R."/>
            <person name="Barry K."/>
            <person name="Blanchette R.A."/>
            <person name="Henrissat B."/>
            <person name="Martinez A.T."/>
            <person name="Otillar R."/>
            <person name="Spatafora J.W."/>
            <person name="Yadav J.S."/>
            <person name="Aerts A."/>
            <person name="Benoit I."/>
            <person name="Boyd A."/>
            <person name="Carlson A."/>
            <person name="Copeland A."/>
            <person name="Coutinho P.M."/>
            <person name="de Vries R.P."/>
            <person name="Ferreira P."/>
            <person name="Findley K."/>
            <person name="Foster B."/>
            <person name="Gaskell J."/>
            <person name="Glotzer D."/>
            <person name="Gorecki P."/>
            <person name="Heitman J."/>
            <person name="Hesse C."/>
            <person name="Hori C."/>
            <person name="Igarashi K."/>
            <person name="Jurgens J.A."/>
            <person name="Kallen N."/>
            <person name="Kersten P."/>
            <person name="Kohler A."/>
            <person name="Kuees U."/>
            <person name="Kumar T.K.A."/>
            <person name="Kuo A."/>
            <person name="LaButti K."/>
            <person name="Larrondo L.F."/>
            <person name="Lindquist E."/>
            <person name="Ling A."/>
            <person name="Lombard V."/>
            <person name="Lucas S."/>
            <person name="Lundell T."/>
            <person name="Martin R."/>
            <person name="McLaughlin D.J."/>
            <person name="Morgenstern I."/>
            <person name="Morin E."/>
            <person name="Murat C."/>
            <person name="Nagy L.G."/>
            <person name="Nolan M."/>
            <person name="Ohm R.A."/>
            <person name="Patyshakuliyeva A."/>
            <person name="Rokas A."/>
            <person name="Ruiz-Duenas F.J."/>
            <person name="Sabat G."/>
            <person name="Salamov A."/>
            <person name="Samejima M."/>
            <person name="Schmutz J."/>
            <person name="Slot J.C."/>
            <person name="St John F."/>
            <person name="Stenlid J."/>
            <person name="Sun H."/>
            <person name="Sun S."/>
            <person name="Syed K."/>
            <person name="Tsang A."/>
            <person name="Wiebenga A."/>
            <person name="Young D."/>
            <person name="Pisabarro A."/>
            <person name="Eastwood D.C."/>
            <person name="Martin F."/>
            <person name="Cullen D."/>
            <person name="Grigoriev I.V."/>
            <person name="Hibbett D.S."/>
        </authorList>
    </citation>
    <scope>NUCLEOTIDE SEQUENCE [LARGE SCALE GENOMIC DNA]</scope>
    <source>
        <strain evidence="11 12">LYAD-421 SS1</strain>
    </source>
</reference>
<dbReference type="AlphaFoldDB" id="R7SN21"/>
<evidence type="ECO:0000256" key="1">
    <source>
        <dbReference type="ARBA" id="ARBA00004123"/>
    </source>
</evidence>
<dbReference type="RefSeq" id="XP_007369920.1">
    <property type="nucleotide sequence ID" value="XM_007369858.1"/>
</dbReference>
<dbReference type="Gene3D" id="1.25.10.10">
    <property type="entry name" value="Leucine-rich Repeat Variant"/>
    <property type="match status" value="1"/>
</dbReference>
<dbReference type="Pfam" id="PF25574">
    <property type="entry name" value="TPR_IMB1"/>
    <property type="match status" value="1"/>
</dbReference>
<protein>
    <submittedName>
        <fullName evidence="11">ARM repeat-containing protein</fullName>
    </submittedName>
</protein>
<evidence type="ECO:0000256" key="5">
    <source>
        <dbReference type="ARBA" id="ARBA00022737"/>
    </source>
</evidence>
<evidence type="ECO:0000256" key="3">
    <source>
        <dbReference type="ARBA" id="ARBA00022448"/>
    </source>
</evidence>
<keyword evidence="6" id="KW-0653">Protein transport</keyword>
<comment type="subcellular location">
    <subcellularLocation>
        <location evidence="2">Cytoplasm</location>
    </subcellularLocation>
    <subcellularLocation>
        <location evidence="1">Nucleus</location>
    </subcellularLocation>
</comment>
<evidence type="ECO:0000256" key="6">
    <source>
        <dbReference type="ARBA" id="ARBA00022927"/>
    </source>
</evidence>
<keyword evidence="3" id="KW-0813">Transport</keyword>
<dbReference type="EMBL" id="JH719453">
    <property type="protein sequence ID" value="EJF57293.1"/>
    <property type="molecule type" value="Genomic_DNA"/>
</dbReference>